<evidence type="ECO:0000313" key="2">
    <source>
        <dbReference type="EMBL" id="EQD61020.1"/>
    </source>
</evidence>
<feature type="non-terminal residue" evidence="2">
    <location>
        <position position="1"/>
    </location>
</feature>
<gene>
    <name evidence="2" type="ORF">B2A_03379</name>
</gene>
<feature type="compositionally biased region" description="Basic and acidic residues" evidence="1">
    <location>
        <begin position="76"/>
        <end position="121"/>
    </location>
</feature>
<dbReference type="AlphaFoldDB" id="T1C4I6"/>
<reference evidence="2" key="2">
    <citation type="journal article" date="2014" name="ISME J.">
        <title>Microbial stratification in low pH oxic and suboxic macroscopic growths along an acid mine drainage.</title>
        <authorList>
            <person name="Mendez-Garcia C."/>
            <person name="Mesa V."/>
            <person name="Sprenger R.R."/>
            <person name="Richter M."/>
            <person name="Diez M.S."/>
            <person name="Solano J."/>
            <person name="Bargiela R."/>
            <person name="Golyshina O.V."/>
            <person name="Manteca A."/>
            <person name="Ramos J.L."/>
            <person name="Gallego J.R."/>
            <person name="Llorente I."/>
            <person name="Martins Dos Santos V.A."/>
            <person name="Jensen O.N."/>
            <person name="Pelaez A.I."/>
            <person name="Sanchez J."/>
            <person name="Ferrer M."/>
        </authorList>
    </citation>
    <scope>NUCLEOTIDE SEQUENCE</scope>
</reference>
<proteinExistence type="predicted"/>
<dbReference type="EMBL" id="AUZZ01002263">
    <property type="protein sequence ID" value="EQD61020.1"/>
    <property type="molecule type" value="Genomic_DNA"/>
</dbReference>
<feature type="region of interest" description="Disordered" evidence="1">
    <location>
        <begin position="25"/>
        <end position="121"/>
    </location>
</feature>
<protein>
    <submittedName>
        <fullName evidence="2">Uncharacterized protein</fullName>
    </submittedName>
</protein>
<name>T1C4I6_9ZZZZ</name>
<reference evidence="2" key="1">
    <citation type="submission" date="2013-08" db="EMBL/GenBank/DDBJ databases">
        <authorList>
            <person name="Mendez C."/>
            <person name="Richter M."/>
            <person name="Ferrer M."/>
            <person name="Sanchez J."/>
        </authorList>
    </citation>
    <scope>NUCLEOTIDE SEQUENCE</scope>
</reference>
<accession>T1C4I6</accession>
<sequence>SAHTGGFLSPSAAVFRGWARNAAPRWGEHWGPQWQRRRPDWDRWNRRQFPPRAPLPGYQRDYPRGRYPNAMQQRSLENRYDRAARRSERQPHTERQQRNARQQRHERQQRQDRRPGEQPPR</sequence>
<comment type="caution">
    <text evidence="2">The sequence shown here is derived from an EMBL/GenBank/DDBJ whole genome shotgun (WGS) entry which is preliminary data.</text>
</comment>
<evidence type="ECO:0000256" key="1">
    <source>
        <dbReference type="SAM" id="MobiDB-lite"/>
    </source>
</evidence>
<organism evidence="2">
    <name type="scientific">mine drainage metagenome</name>
    <dbReference type="NCBI Taxonomy" id="410659"/>
    <lineage>
        <taxon>unclassified sequences</taxon>
        <taxon>metagenomes</taxon>
        <taxon>ecological metagenomes</taxon>
    </lineage>
</organism>